<feature type="transmembrane region" description="Helical" evidence="7">
    <location>
        <begin position="139"/>
        <end position="158"/>
    </location>
</feature>
<evidence type="ECO:0000256" key="6">
    <source>
        <dbReference type="ARBA" id="ARBA00023136"/>
    </source>
</evidence>
<feature type="transmembrane region" description="Helical" evidence="7">
    <location>
        <begin position="107"/>
        <end position="127"/>
    </location>
</feature>
<keyword evidence="6 7" id="KW-0472">Membrane</keyword>
<comment type="caution">
    <text evidence="9">The sequence shown here is derived from an EMBL/GenBank/DDBJ whole genome shotgun (WGS) entry which is preliminary data.</text>
</comment>
<dbReference type="OrthoDB" id="9808602at2"/>
<evidence type="ECO:0000256" key="2">
    <source>
        <dbReference type="ARBA" id="ARBA00006464"/>
    </source>
</evidence>
<comment type="similarity">
    <text evidence="2">Belongs to the bacterial sugar transferase family.</text>
</comment>
<sequence>MRLVIPSTPLAAPPRRAPIAARDDHRCANRGGRSVTTWNNEVRPVRPADLGLRLPAARSRQAQRTFASVSRSYVAWLALADLGLGLAAFGLAAVIDALVLPGDMVPSRLAALAAAMWPVLVGAAGGYRRRRIGLGGSELRAVLRAGPAMVVLGAYPAAVIGEVHLLTITALTVPLCVVLSVGARLVSRRMLHRLQERGIGSRRTLVVGPADAVAALQKAVAREPHCGMEIRAACLPGGEGPAGLDIPVAGDLEQVRAVVDQGGFEAVAVAGGECLREDYLRRLAWSLEGAEVEMLVAPGLAEVVGPRLDIRPLVGMPLLVLQQPRFTGWRHAVKRTLDVVLTALGLIALAPLMAGVGLAIRLQDGGQVFFRQKRVGRDGKPFEMLKFRSMVVDAEARKGALMARNEGHGALFKLRDDPRVTPLGQFIRDYSIDELPQLFNVLAGSMSLVGPRPHLAEEVAQMPAEASRRALVTPGLTGLWQISGRSDLPGEDGVRLDLRYVENWSITLDLLILWKTFRAVVTKAGAR</sequence>
<gene>
    <name evidence="9" type="ORF">ET989_01505</name>
</gene>
<accession>A0A4Q9KH22</accession>
<feature type="transmembrane region" description="Helical" evidence="7">
    <location>
        <begin position="339"/>
        <end position="360"/>
    </location>
</feature>
<keyword evidence="3 9" id="KW-0808">Transferase</keyword>
<comment type="subcellular location">
    <subcellularLocation>
        <location evidence="1">Membrane</location>
        <topology evidence="1">Multi-pass membrane protein</topology>
    </subcellularLocation>
</comment>
<proteinExistence type="inferred from homology"/>
<dbReference type="EMBL" id="SDMQ01000001">
    <property type="protein sequence ID" value="TBT88649.1"/>
    <property type="molecule type" value="Genomic_DNA"/>
</dbReference>
<organism evidence="9 10">
    <name type="scientific">Propioniciclava sinopodophylli</name>
    <dbReference type="NCBI Taxonomy" id="1837344"/>
    <lineage>
        <taxon>Bacteria</taxon>
        <taxon>Bacillati</taxon>
        <taxon>Actinomycetota</taxon>
        <taxon>Actinomycetes</taxon>
        <taxon>Propionibacteriales</taxon>
        <taxon>Propionibacteriaceae</taxon>
        <taxon>Propioniciclava</taxon>
    </lineage>
</organism>
<evidence type="ECO:0000256" key="1">
    <source>
        <dbReference type="ARBA" id="ARBA00004141"/>
    </source>
</evidence>
<name>A0A4Q9KH22_9ACTN</name>
<feature type="transmembrane region" description="Helical" evidence="7">
    <location>
        <begin position="73"/>
        <end position="95"/>
    </location>
</feature>
<evidence type="ECO:0000256" key="7">
    <source>
        <dbReference type="SAM" id="Phobius"/>
    </source>
</evidence>
<dbReference type="NCBIfam" id="TIGR03025">
    <property type="entry name" value="EPS_sugtrans"/>
    <property type="match status" value="1"/>
</dbReference>
<dbReference type="GO" id="GO:0016020">
    <property type="term" value="C:membrane"/>
    <property type="evidence" value="ECO:0007669"/>
    <property type="project" value="UniProtKB-SubCell"/>
</dbReference>
<evidence type="ECO:0000259" key="8">
    <source>
        <dbReference type="Pfam" id="PF02397"/>
    </source>
</evidence>
<feature type="transmembrane region" description="Helical" evidence="7">
    <location>
        <begin position="164"/>
        <end position="187"/>
    </location>
</feature>
<dbReference type="GO" id="GO:0016780">
    <property type="term" value="F:phosphotransferase activity, for other substituted phosphate groups"/>
    <property type="evidence" value="ECO:0007669"/>
    <property type="project" value="TreeGrafter"/>
</dbReference>
<evidence type="ECO:0000256" key="4">
    <source>
        <dbReference type="ARBA" id="ARBA00022692"/>
    </source>
</evidence>
<dbReference type="InterPro" id="IPR017475">
    <property type="entry name" value="EPS_sugar_tfrase"/>
</dbReference>
<keyword evidence="5 7" id="KW-1133">Transmembrane helix</keyword>
<dbReference type="PANTHER" id="PTHR30576:SF10">
    <property type="entry name" value="SLL5057 PROTEIN"/>
    <property type="match status" value="1"/>
</dbReference>
<dbReference type="Pfam" id="PF02397">
    <property type="entry name" value="Bac_transf"/>
    <property type="match status" value="1"/>
</dbReference>
<evidence type="ECO:0000256" key="3">
    <source>
        <dbReference type="ARBA" id="ARBA00022679"/>
    </source>
</evidence>
<dbReference type="AlphaFoldDB" id="A0A4Q9KH22"/>
<reference evidence="9 10" key="1">
    <citation type="submission" date="2019-01" db="EMBL/GenBank/DDBJ databases">
        <title>Lactibacter flavus gen. nov., sp. nov., a novel bacterium of the family Propionibacteriaceae isolated from raw milk and dairy products.</title>
        <authorList>
            <person name="Huptas C."/>
            <person name="Wenning M."/>
            <person name="Breitenwieser F."/>
            <person name="Doll E."/>
            <person name="Von Neubeck M."/>
            <person name="Busse H.-J."/>
            <person name="Scherer S."/>
        </authorList>
    </citation>
    <scope>NUCLEOTIDE SEQUENCE [LARGE SCALE GENOMIC DNA]</scope>
    <source>
        <strain evidence="9 10">KCTC 33808</strain>
    </source>
</reference>
<keyword evidence="10" id="KW-1185">Reference proteome</keyword>
<keyword evidence="4 7" id="KW-0812">Transmembrane</keyword>
<evidence type="ECO:0000256" key="5">
    <source>
        <dbReference type="ARBA" id="ARBA00022989"/>
    </source>
</evidence>
<evidence type="ECO:0000313" key="10">
    <source>
        <dbReference type="Proteomes" id="UP000292373"/>
    </source>
</evidence>
<dbReference type="InterPro" id="IPR003362">
    <property type="entry name" value="Bact_transf"/>
</dbReference>
<feature type="domain" description="Bacterial sugar transferase" evidence="8">
    <location>
        <begin position="334"/>
        <end position="521"/>
    </location>
</feature>
<dbReference type="Proteomes" id="UP000292373">
    <property type="component" value="Unassembled WGS sequence"/>
</dbReference>
<evidence type="ECO:0000313" key="9">
    <source>
        <dbReference type="EMBL" id="TBT88649.1"/>
    </source>
</evidence>
<protein>
    <submittedName>
        <fullName evidence="9">Sugar transferase</fullName>
    </submittedName>
</protein>
<dbReference type="PANTHER" id="PTHR30576">
    <property type="entry name" value="COLANIC BIOSYNTHESIS UDP-GLUCOSE LIPID CARRIER TRANSFERASE"/>
    <property type="match status" value="1"/>
</dbReference>